<dbReference type="Proteomes" id="UP000251891">
    <property type="component" value="Unassembled WGS sequence"/>
</dbReference>
<evidence type="ECO:0000256" key="1">
    <source>
        <dbReference type="SAM" id="MobiDB-lite"/>
    </source>
</evidence>
<keyword evidence="3" id="KW-1185">Reference proteome</keyword>
<dbReference type="Pfam" id="PF04224">
    <property type="entry name" value="DUF417"/>
    <property type="match status" value="1"/>
</dbReference>
<evidence type="ECO:0000313" key="3">
    <source>
        <dbReference type="Proteomes" id="UP000251891"/>
    </source>
</evidence>
<sequence>MADRRPRSRRRGAAGAVRTRLLGALRRRPAHRGGPLDSHRRPCPTVIPDTPDEDFMKTHRIGKIVHSVGISTVRHGLVINLLEIGRLKFEDYEVENIRPLVASSPPLSWLVARLGEKKVARLIGVTEIVLGSLIGAKPIAPRASALGSLAAVGMFATTLSFLATTPEAWQETRGEPKLSLAGQFLVKDVVLLGASLLTAADALQAAERR</sequence>
<dbReference type="EMBL" id="QLYX01000001">
    <property type="protein sequence ID" value="RAY16774.1"/>
    <property type="molecule type" value="Genomic_DNA"/>
</dbReference>
<protein>
    <recommendedName>
        <fullName evidence="4">DUF417 domain-containing protein</fullName>
    </recommendedName>
</protein>
<dbReference type="PANTHER" id="PTHR40106:SF1">
    <property type="entry name" value="INNER MEMBRANE PROTEIN RCLC"/>
    <property type="match status" value="1"/>
</dbReference>
<dbReference type="AlphaFoldDB" id="A0A365HCB2"/>
<name>A0A365HCB2_9ACTN</name>
<feature type="region of interest" description="Disordered" evidence="1">
    <location>
        <begin position="28"/>
        <end position="51"/>
    </location>
</feature>
<dbReference type="GO" id="GO:0005886">
    <property type="term" value="C:plasma membrane"/>
    <property type="evidence" value="ECO:0007669"/>
    <property type="project" value="TreeGrafter"/>
</dbReference>
<dbReference type="GO" id="GO:1901530">
    <property type="term" value="P:response to hypochlorite"/>
    <property type="evidence" value="ECO:0007669"/>
    <property type="project" value="TreeGrafter"/>
</dbReference>
<dbReference type="InterPro" id="IPR007339">
    <property type="entry name" value="RclC-like"/>
</dbReference>
<comment type="caution">
    <text evidence="2">The sequence shown here is derived from an EMBL/GenBank/DDBJ whole genome shotgun (WGS) entry which is preliminary data.</text>
</comment>
<dbReference type="PANTHER" id="PTHR40106">
    <property type="entry name" value="INNER MEMBRANE PROTEIN RCLC"/>
    <property type="match status" value="1"/>
</dbReference>
<accession>A0A365HCB2</accession>
<gene>
    <name evidence="2" type="ORF">DPM19_00985</name>
</gene>
<evidence type="ECO:0008006" key="4">
    <source>
        <dbReference type="Google" id="ProtNLM"/>
    </source>
</evidence>
<evidence type="ECO:0000313" key="2">
    <source>
        <dbReference type="EMBL" id="RAY16774.1"/>
    </source>
</evidence>
<reference evidence="2 3" key="1">
    <citation type="submission" date="2018-06" db="EMBL/GenBank/DDBJ databases">
        <title>Actinomadura craniellae sp. nov. isolated from marine sponge Craniella sp.</title>
        <authorList>
            <person name="Li L."/>
            <person name="Xu Q.H."/>
            <person name="Lin H.W."/>
            <person name="Lu Y.H."/>
        </authorList>
    </citation>
    <scope>NUCLEOTIDE SEQUENCE [LARGE SCALE GENOMIC DNA]</scope>
    <source>
        <strain evidence="2 3">LHW63021</strain>
    </source>
</reference>
<proteinExistence type="predicted"/>
<organism evidence="2 3">
    <name type="scientific">Actinomadura craniellae</name>
    <dbReference type="NCBI Taxonomy" id="2231787"/>
    <lineage>
        <taxon>Bacteria</taxon>
        <taxon>Bacillati</taxon>
        <taxon>Actinomycetota</taxon>
        <taxon>Actinomycetes</taxon>
        <taxon>Streptosporangiales</taxon>
        <taxon>Thermomonosporaceae</taxon>
        <taxon>Actinomadura</taxon>
    </lineage>
</organism>